<accession>A0A8S3ZH03</accession>
<dbReference type="SMART" id="SM00320">
    <property type="entry name" value="WD40"/>
    <property type="match status" value="7"/>
</dbReference>
<reference evidence="3" key="1">
    <citation type="submission" date="2021-04" db="EMBL/GenBank/DDBJ databases">
        <authorList>
            <consortium name="Molecular Ecology Group"/>
        </authorList>
    </citation>
    <scope>NUCLEOTIDE SEQUENCE</scope>
</reference>
<evidence type="ECO:0000259" key="2">
    <source>
        <dbReference type="Pfam" id="PF12894"/>
    </source>
</evidence>
<protein>
    <recommendedName>
        <fullName evidence="2">Anaphase-promoting complex subunit 4-like WD40 domain-containing protein</fullName>
    </recommendedName>
</protein>
<proteinExistence type="predicted"/>
<evidence type="ECO:0000256" key="1">
    <source>
        <dbReference type="SAM" id="MobiDB-lite"/>
    </source>
</evidence>
<evidence type="ECO:0000313" key="4">
    <source>
        <dbReference type="Proteomes" id="UP000678393"/>
    </source>
</evidence>
<evidence type="ECO:0000313" key="3">
    <source>
        <dbReference type="EMBL" id="CAG5126970.1"/>
    </source>
</evidence>
<feature type="compositionally biased region" description="Basic and acidic residues" evidence="1">
    <location>
        <begin position="733"/>
        <end position="750"/>
    </location>
</feature>
<feature type="domain" description="Anaphase-promoting complex subunit 4-like WD40" evidence="2">
    <location>
        <begin position="428"/>
        <end position="481"/>
    </location>
</feature>
<sequence length="864" mass="95790">MAAKDLVCMHDDDLYQHDWKSARAVNQDEFVLTRVVGLTNISKNALDCNPITGHVAFPASSMLVLLDPKTNDQKYMRNPTGKNISCLSFSDDGRLVALGESGVKPLVSLWSVKDLKELSKFTVDHSVGVKTIAIHPKYNYLVVIGIQDLNIGVWDYVRCNRLALTKWQTVPLSLTIPKSGTSVILCGHRKITLFNLDKVNSNSYETNVFEDKKAVLLGRQSEYTFVDITSGRGKFDKNVYSVTTCGYLCEIRLGDILIDKAIKVDSHAFCVRFALNHVFVGCCQGVVKICNPDSLTVAVAVSLDQLLGSEAFPQVASRLYLDTTAIAVNEKESIVTCIYSNCSIYSWQINNFTDSFECSVLLPSLDDQLENLELDSCVNESVCRANMFRSLMGCIEFSKDSRLFDTETLAARNGMRCHHDLMHVIKGNSTRQQHVTSFRFSPDGRDVICGNEAGEIKVYDACTGVLRRVIEAHSAQVMCIELLYDGDYQLVCTGGRDRIIFILNAKADFSLVQVLCDHSAAITAISLVSHDGLLTLVSAAADNLILVRRATSGNSLKFTVTGQIVESRYNKALNVTGDYIITGDRNGNIKLFKADPIFNPKLSKTLKTIPKGNQITSMPRPMCIDPTGSFIATAQNAGQIVVYHLPTGQPIASLPAQTDATTIKFTNCLRYMVSSTSNGCTMIWRIPERMTDFLVAKRNKTYQIEVAKEVSYETTIVSCVKVCKEMSMRESAKSSDKRDYSRPDSNHNYDTDATPSIESLSFLRDAHDGDGESDRNSVYSTESYISCSTCRESCSDTVNWCRSSDSSIQTNSGTISFNFRDDSDFCGRIIEDSQCKKLGIFRQKSNEAKGKYGKVRFLQSIALL</sequence>
<dbReference type="SUPFAM" id="SSF69322">
    <property type="entry name" value="Tricorn protease domain 2"/>
    <property type="match status" value="1"/>
</dbReference>
<dbReference type="InterPro" id="IPR001680">
    <property type="entry name" value="WD40_rpt"/>
</dbReference>
<organism evidence="3 4">
    <name type="scientific">Candidula unifasciata</name>
    <dbReference type="NCBI Taxonomy" id="100452"/>
    <lineage>
        <taxon>Eukaryota</taxon>
        <taxon>Metazoa</taxon>
        <taxon>Spiralia</taxon>
        <taxon>Lophotrochozoa</taxon>
        <taxon>Mollusca</taxon>
        <taxon>Gastropoda</taxon>
        <taxon>Heterobranchia</taxon>
        <taxon>Euthyneura</taxon>
        <taxon>Panpulmonata</taxon>
        <taxon>Eupulmonata</taxon>
        <taxon>Stylommatophora</taxon>
        <taxon>Helicina</taxon>
        <taxon>Helicoidea</taxon>
        <taxon>Geomitridae</taxon>
        <taxon>Candidula</taxon>
    </lineage>
</organism>
<keyword evidence="4" id="KW-1185">Reference proteome</keyword>
<dbReference type="PANTHER" id="PTHR45589">
    <property type="entry name" value="WD REPEAT DOMAIN 62, ISOFORM G"/>
    <property type="match status" value="1"/>
</dbReference>
<dbReference type="InterPro" id="IPR015943">
    <property type="entry name" value="WD40/YVTN_repeat-like_dom_sf"/>
</dbReference>
<dbReference type="SUPFAM" id="SSF50998">
    <property type="entry name" value="Quinoprotein alcohol dehydrogenase-like"/>
    <property type="match status" value="1"/>
</dbReference>
<dbReference type="Pfam" id="PF12894">
    <property type="entry name" value="ANAPC4_WD40"/>
    <property type="match status" value="1"/>
</dbReference>
<dbReference type="InterPro" id="IPR024977">
    <property type="entry name" value="Apc4-like_WD40_dom"/>
</dbReference>
<dbReference type="EMBL" id="CAJHNH020002517">
    <property type="protein sequence ID" value="CAG5126970.1"/>
    <property type="molecule type" value="Genomic_DNA"/>
</dbReference>
<dbReference type="AlphaFoldDB" id="A0A8S3ZH03"/>
<dbReference type="OrthoDB" id="6154712at2759"/>
<feature type="region of interest" description="Disordered" evidence="1">
    <location>
        <begin position="733"/>
        <end position="754"/>
    </location>
</feature>
<dbReference type="Proteomes" id="UP000678393">
    <property type="component" value="Unassembled WGS sequence"/>
</dbReference>
<dbReference type="PANTHER" id="PTHR45589:SF1">
    <property type="entry name" value="WD REPEAT DOMAIN 62, ISOFORM G"/>
    <property type="match status" value="1"/>
</dbReference>
<dbReference type="InterPro" id="IPR052779">
    <property type="entry name" value="WDR62"/>
</dbReference>
<dbReference type="Gene3D" id="2.130.10.10">
    <property type="entry name" value="YVTN repeat-like/Quinoprotein amine dehydrogenase"/>
    <property type="match status" value="3"/>
</dbReference>
<name>A0A8S3ZH03_9EUPU</name>
<dbReference type="InterPro" id="IPR011047">
    <property type="entry name" value="Quinoprotein_ADH-like_sf"/>
</dbReference>
<comment type="caution">
    <text evidence="3">The sequence shown here is derived from an EMBL/GenBank/DDBJ whole genome shotgun (WGS) entry which is preliminary data.</text>
</comment>
<gene>
    <name evidence="3" type="ORF">CUNI_LOCUS12528</name>
</gene>